<dbReference type="GO" id="GO:0016740">
    <property type="term" value="F:transferase activity"/>
    <property type="evidence" value="ECO:0007669"/>
    <property type="project" value="UniProtKB-KW"/>
</dbReference>
<dbReference type="Gene3D" id="3.30.1540.10">
    <property type="entry name" value="formyl-coa transferase, domain 3"/>
    <property type="match status" value="1"/>
</dbReference>
<dbReference type="InterPro" id="IPR050483">
    <property type="entry name" value="CoA-transferase_III_domain"/>
</dbReference>
<proteinExistence type="predicted"/>
<dbReference type="InterPro" id="IPR023606">
    <property type="entry name" value="CoA-Trfase_III_dom_1_sf"/>
</dbReference>
<keyword evidence="1 2" id="KW-0808">Transferase</keyword>
<dbReference type="PANTHER" id="PTHR48207">
    <property type="entry name" value="SUCCINATE--HYDROXYMETHYLGLUTARATE COA-TRANSFERASE"/>
    <property type="match status" value="1"/>
</dbReference>
<dbReference type="Gene3D" id="3.40.50.10540">
    <property type="entry name" value="Crotonobetainyl-coa:carnitine coa-transferase, domain 1"/>
    <property type="match status" value="1"/>
</dbReference>
<reference evidence="3" key="1">
    <citation type="journal article" date="2019" name="Int. J. Syst. Evol. Microbiol.">
        <title>The Global Catalogue of Microorganisms (GCM) 10K type strain sequencing project: providing services to taxonomists for standard genome sequencing and annotation.</title>
        <authorList>
            <consortium name="The Broad Institute Genomics Platform"/>
            <consortium name="The Broad Institute Genome Sequencing Center for Infectious Disease"/>
            <person name="Wu L."/>
            <person name="Ma J."/>
        </authorList>
    </citation>
    <scope>NUCLEOTIDE SEQUENCE [LARGE SCALE GENOMIC DNA]</scope>
    <source>
        <strain evidence="3">CCUG 56754</strain>
    </source>
</reference>
<organism evidence="2 3">
    <name type="scientific">Virgibacillus byunsanensis</name>
    <dbReference type="NCBI Taxonomy" id="570945"/>
    <lineage>
        <taxon>Bacteria</taxon>
        <taxon>Bacillati</taxon>
        <taxon>Bacillota</taxon>
        <taxon>Bacilli</taxon>
        <taxon>Bacillales</taxon>
        <taxon>Bacillaceae</taxon>
        <taxon>Virgibacillus</taxon>
    </lineage>
</organism>
<dbReference type="EMBL" id="JBHTKJ010000007">
    <property type="protein sequence ID" value="MFD1037454.1"/>
    <property type="molecule type" value="Genomic_DNA"/>
</dbReference>
<evidence type="ECO:0000313" key="3">
    <source>
        <dbReference type="Proteomes" id="UP001597040"/>
    </source>
</evidence>
<dbReference type="SUPFAM" id="SSF89796">
    <property type="entry name" value="CoA-transferase family III (CaiB/BaiF)"/>
    <property type="match status" value="1"/>
</dbReference>
<dbReference type="PANTHER" id="PTHR48207:SF3">
    <property type="entry name" value="SUCCINATE--HYDROXYMETHYLGLUTARATE COA-TRANSFERASE"/>
    <property type="match status" value="1"/>
</dbReference>
<name>A0ABW3LJ15_9BACI</name>
<evidence type="ECO:0000256" key="1">
    <source>
        <dbReference type="ARBA" id="ARBA00022679"/>
    </source>
</evidence>
<evidence type="ECO:0000313" key="2">
    <source>
        <dbReference type="EMBL" id="MFD1037454.1"/>
    </source>
</evidence>
<protein>
    <submittedName>
        <fullName evidence="2">CaiB/BaiF CoA transferase family protein</fullName>
    </submittedName>
</protein>
<gene>
    <name evidence="2" type="ORF">ACFQ3N_03310</name>
</gene>
<comment type="caution">
    <text evidence="2">The sequence shown here is derived from an EMBL/GenBank/DDBJ whole genome shotgun (WGS) entry which is preliminary data.</text>
</comment>
<sequence>MTGPLKGIRVIDITTNISGPSLTMILADLGAEVIKIERPNTGDDSRMMGPLWEGEGVYYLHINRNKRSIVIDLRTSEGKDLIYDLIKDADVFVENFRYGKASKLGIGYEDLKEVNKGLIYCSLSAYGQEGEKRHKPGYDAIVQADTGIMGINGSEDGEVARAGVSILDQGSAMWGALGIVSALYHRVQSGKGQKVETSLYETGVFWTGYHMLSYMATGIEPKKMGTNHASFAPYGAFATADDSIMIGISNNSLFAKLCKVLSKEEWIEDDRFRTNLNRVENRTVLNDCIESVFKTKSASVWIHELEEGGVPSSIIQKVSSVIKSAQTESTKMLTPVNHPKIKGLNLPRLPFQLSDSPLEIQKSPPLLGEDTISILREKDIDDETISELIEKGVIQVSDQLEYKK</sequence>
<dbReference type="Proteomes" id="UP001597040">
    <property type="component" value="Unassembled WGS sequence"/>
</dbReference>
<keyword evidence="3" id="KW-1185">Reference proteome</keyword>
<dbReference type="Pfam" id="PF02515">
    <property type="entry name" value="CoA_transf_3"/>
    <property type="match status" value="1"/>
</dbReference>
<dbReference type="InterPro" id="IPR003673">
    <property type="entry name" value="CoA-Trfase_fam_III"/>
</dbReference>
<dbReference type="RefSeq" id="WP_390359510.1">
    <property type="nucleotide sequence ID" value="NZ_JBHTKJ010000007.1"/>
</dbReference>
<dbReference type="InterPro" id="IPR044855">
    <property type="entry name" value="CoA-Trfase_III_dom3_sf"/>
</dbReference>
<accession>A0ABW3LJ15</accession>